<dbReference type="KEGG" id="dvm:DvMF_1334"/>
<evidence type="ECO:0000256" key="1">
    <source>
        <dbReference type="PROSITE-ProRule" id="PRU00169"/>
    </source>
</evidence>
<dbReference type="eggNOG" id="COG0457">
    <property type="taxonomic scope" value="Bacteria"/>
</dbReference>
<dbReference type="STRING" id="883.DvMF_1334"/>
<dbReference type="AlphaFoldDB" id="B8DRJ6"/>
<dbReference type="InterPro" id="IPR001789">
    <property type="entry name" value="Sig_transdc_resp-reg_receiver"/>
</dbReference>
<dbReference type="Gene3D" id="1.25.40.10">
    <property type="entry name" value="Tetratricopeptide repeat domain"/>
    <property type="match status" value="1"/>
</dbReference>
<dbReference type="OrthoDB" id="5469454at2"/>
<dbReference type="PROSITE" id="PS50110">
    <property type="entry name" value="RESPONSE_REGULATORY"/>
    <property type="match status" value="1"/>
</dbReference>
<protein>
    <submittedName>
        <fullName evidence="4">Response regulator receiver protein</fullName>
    </submittedName>
</protein>
<evidence type="ECO:0000256" key="2">
    <source>
        <dbReference type="SAM" id="MobiDB-lite"/>
    </source>
</evidence>
<feature type="domain" description="Response regulatory" evidence="3">
    <location>
        <begin position="106"/>
        <end position="242"/>
    </location>
</feature>
<accession>B8DRJ6</accession>
<dbReference type="GO" id="GO:0000160">
    <property type="term" value="P:phosphorelay signal transduction system"/>
    <property type="evidence" value="ECO:0007669"/>
    <property type="project" value="InterPro"/>
</dbReference>
<comment type="caution">
    <text evidence="1">Lacks conserved residue(s) required for the propagation of feature annotation.</text>
</comment>
<dbReference type="SUPFAM" id="SSF52172">
    <property type="entry name" value="CheY-like"/>
    <property type="match status" value="1"/>
</dbReference>
<reference evidence="4" key="1">
    <citation type="submission" date="2008-10" db="EMBL/GenBank/DDBJ databases">
        <title>Complete sequence of Desulfovibrio vulgaris str. 'Miyazaki F'.</title>
        <authorList>
            <person name="Lucas S."/>
            <person name="Copeland A."/>
            <person name="Lapidus A."/>
            <person name="Glavina del Rio T."/>
            <person name="Dalin E."/>
            <person name="Tice H."/>
            <person name="Bruce D."/>
            <person name="Goodwin L."/>
            <person name="Pitluck S."/>
            <person name="Sims D."/>
            <person name="Brettin T."/>
            <person name="Detter J.C."/>
            <person name="Han C."/>
            <person name="Larimer F."/>
            <person name="Land M."/>
            <person name="Hauser L."/>
            <person name="Kyrpides N."/>
            <person name="Mikhailova N."/>
            <person name="Hazen T.C."/>
            <person name="Richardson P."/>
        </authorList>
    </citation>
    <scope>NUCLEOTIDE SEQUENCE</scope>
    <source>
        <strain evidence="4">Miyazaki F</strain>
    </source>
</reference>
<dbReference type="EMBL" id="CP001197">
    <property type="protein sequence ID" value="ACL08283.1"/>
    <property type="molecule type" value="Genomic_DNA"/>
</dbReference>
<evidence type="ECO:0000313" key="4">
    <source>
        <dbReference type="EMBL" id="ACL08283.1"/>
    </source>
</evidence>
<dbReference type="HOGENOM" id="CLU_548286_0_0_7"/>
<dbReference type="Gene3D" id="3.40.50.2300">
    <property type="match status" value="1"/>
</dbReference>
<dbReference type="SUPFAM" id="SSF48452">
    <property type="entry name" value="TPR-like"/>
    <property type="match status" value="1"/>
</dbReference>
<gene>
    <name evidence="4" type="ordered locus">DvMF_1334</name>
</gene>
<dbReference type="InterPro" id="IPR011990">
    <property type="entry name" value="TPR-like_helical_dom_sf"/>
</dbReference>
<name>B8DRJ6_NITV9</name>
<evidence type="ECO:0000259" key="3">
    <source>
        <dbReference type="PROSITE" id="PS50110"/>
    </source>
</evidence>
<dbReference type="eggNOG" id="COG0784">
    <property type="taxonomic scope" value="Bacteria"/>
</dbReference>
<organism evidence="4">
    <name type="scientific">Nitratidesulfovibrio vulgaris (strain DSM 19637 / Miyazaki F)</name>
    <name type="common">Desulfovibrio vulgaris</name>
    <dbReference type="NCBI Taxonomy" id="883"/>
    <lineage>
        <taxon>Bacteria</taxon>
        <taxon>Pseudomonadati</taxon>
        <taxon>Thermodesulfobacteriota</taxon>
        <taxon>Desulfovibrionia</taxon>
        <taxon>Desulfovibrionales</taxon>
        <taxon>Desulfovibrionaceae</taxon>
        <taxon>Nitratidesulfovibrio</taxon>
    </lineage>
</organism>
<feature type="region of interest" description="Disordered" evidence="2">
    <location>
        <begin position="1"/>
        <end position="52"/>
    </location>
</feature>
<sequence length="497" mass="53060">MQSAARHATPSHRAPDSLAATAARALQSVESAARAKTPNQSRLPRQPRPLDGITATGLAALGVPPTMRMAGRGAASLSDLVEAVRAETSWGAPPRMDAVPAHGFVSALILAPREELSAVDRRALRQTGIRNVAVLTSGGAAARMLARQRRAHAGPRDAALPPGDAVPPVDVVLCHERLADMSALDLLQLLRSYPRLLDLPVLVVSSAATREAVLSAVGAGCSGFLGRPYTVDALDAQLLRARRALATRTARTVAEGTQMLSDEEFDQALERFANAATESADEAEAHFLEGTAHLLREQWDAAITAFNRTLRYNALHAEACLGLADAWRGKGDLDKSREFRSRAGEIYARARQWRRAQNIFAELLADSPPDTPNPLLAEAARLLRDGRIDDAAAALLAGRELTPGAPLHEHVARACQFTSAPERTAAAVCRALSSADPELGTQLHRRMLGRFGTALRIDVDGHEEPAGLLDRLLGGTVLHDVVTVARHTLKALREAGI</sequence>
<proteinExistence type="predicted"/>
<dbReference type="InterPro" id="IPR011006">
    <property type="entry name" value="CheY-like_superfamily"/>
</dbReference>